<dbReference type="EMBL" id="VXIV02001811">
    <property type="protein sequence ID" value="KAF6029503.1"/>
    <property type="molecule type" value="Genomic_DNA"/>
</dbReference>
<name>A0A7J7JU86_BUGNE</name>
<evidence type="ECO:0000313" key="2">
    <source>
        <dbReference type="Proteomes" id="UP000593567"/>
    </source>
</evidence>
<proteinExistence type="predicted"/>
<dbReference type="Proteomes" id="UP000593567">
    <property type="component" value="Unassembled WGS sequence"/>
</dbReference>
<keyword evidence="2" id="KW-1185">Reference proteome</keyword>
<protein>
    <submittedName>
        <fullName evidence="1">MEIOB</fullName>
    </submittedName>
</protein>
<accession>A0A7J7JU86</accession>
<sequence>MFRNNTNASHFEQMPHNVNQNSGYNYNLQAQGGLQGNAHAYNQQFTQPNCQNLRTNHGPRTAQWPPQQQFNFEVDQDFLADNATNPQFANNSKSFNANINSIQVGVSSLISGFNVKDKQENDDRYRPWTPRTISIICSPYQIVLNESHGSICQYEGTMIDDFTRLAHMPLQTPGPVYTLSEITNNIRNLSNDLVSFTAAVRMVGAARSVVAKSSGRKMHLREIKLFDQHVPLFHLILWSNEMIQFSEHWQTNETGWIFLISIIF</sequence>
<reference evidence="1" key="1">
    <citation type="submission" date="2020-06" db="EMBL/GenBank/DDBJ databases">
        <title>Draft genome of Bugula neritina, a colonial animal packing powerful symbionts and potential medicines.</title>
        <authorList>
            <person name="Rayko M."/>
        </authorList>
    </citation>
    <scope>NUCLEOTIDE SEQUENCE [LARGE SCALE GENOMIC DNA]</scope>
    <source>
        <strain evidence="1">Kwan_BN1</strain>
    </source>
</reference>
<gene>
    <name evidence="1" type="ORF">EB796_012190</name>
</gene>
<organism evidence="1 2">
    <name type="scientific">Bugula neritina</name>
    <name type="common">Brown bryozoan</name>
    <name type="synonym">Sertularia neritina</name>
    <dbReference type="NCBI Taxonomy" id="10212"/>
    <lineage>
        <taxon>Eukaryota</taxon>
        <taxon>Metazoa</taxon>
        <taxon>Spiralia</taxon>
        <taxon>Lophotrochozoa</taxon>
        <taxon>Bryozoa</taxon>
        <taxon>Gymnolaemata</taxon>
        <taxon>Cheilostomatida</taxon>
        <taxon>Flustrina</taxon>
        <taxon>Buguloidea</taxon>
        <taxon>Bugulidae</taxon>
        <taxon>Bugula</taxon>
    </lineage>
</organism>
<evidence type="ECO:0000313" key="1">
    <source>
        <dbReference type="EMBL" id="KAF6029503.1"/>
    </source>
</evidence>
<dbReference type="Gene3D" id="2.40.50.140">
    <property type="entry name" value="Nucleic acid-binding proteins"/>
    <property type="match status" value="1"/>
</dbReference>
<comment type="caution">
    <text evidence="1">The sequence shown here is derived from an EMBL/GenBank/DDBJ whole genome shotgun (WGS) entry which is preliminary data.</text>
</comment>
<dbReference type="OrthoDB" id="9937820at2759"/>
<dbReference type="InterPro" id="IPR012340">
    <property type="entry name" value="NA-bd_OB-fold"/>
</dbReference>
<dbReference type="AlphaFoldDB" id="A0A7J7JU86"/>